<dbReference type="STRING" id="1123014.SAMN02745746_01693"/>
<dbReference type="PANTHER" id="PTHR32089:SF117">
    <property type="entry name" value="METHYL ACCEPTING SENSORY TRANSDUCER WITH CACHE_1 SMALL MOLECULE BINDING DOMAIN"/>
    <property type="match status" value="1"/>
</dbReference>
<accession>A0A1Y6BMI6</accession>
<comment type="subcellular location">
    <subcellularLocation>
        <location evidence="1">Cell membrane</location>
        <topology evidence="1">Multi-pass membrane protein</topology>
    </subcellularLocation>
</comment>
<dbReference type="FunFam" id="1.10.287.950:FF:000001">
    <property type="entry name" value="Methyl-accepting chemotaxis sensory transducer"/>
    <property type="match status" value="1"/>
</dbReference>
<evidence type="ECO:0000313" key="13">
    <source>
        <dbReference type="EMBL" id="SMF17286.1"/>
    </source>
</evidence>
<proteinExistence type="inferred from homology"/>
<dbReference type="Pfam" id="PF00672">
    <property type="entry name" value="HAMP"/>
    <property type="match status" value="1"/>
</dbReference>
<keyword evidence="14" id="KW-1185">Reference proteome</keyword>
<dbReference type="Pfam" id="PF00015">
    <property type="entry name" value="MCPsignal"/>
    <property type="match status" value="1"/>
</dbReference>
<dbReference type="GO" id="GO:0006935">
    <property type="term" value="P:chemotaxis"/>
    <property type="evidence" value="ECO:0007669"/>
    <property type="project" value="UniProtKB-KW"/>
</dbReference>
<dbReference type="Gene3D" id="3.30.450.20">
    <property type="entry name" value="PAS domain"/>
    <property type="match status" value="2"/>
</dbReference>
<keyword evidence="7 9" id="KW-0807">Transducer</keyword>
<dbReference type="Pfam" id="PF02743">
    <property type="entry name" value="dCache_1"/>
    <property type="match status" value="1"/>
</dbReference>
<dbReference type="SUPFAM" id="SSF103190">
    <property type="entry name" value="Sensory domain-like"/>
    <property type="match status" value="1"/>
</dbReference>
<dbReference type="RefSeq" id="WP_200810909.1">
    <property type="nucleotide sequence ID" value="NZ_FXAG01000007.1"/>
</dbReference>
<dbReference type="GO" id="GO:0007165">
    <property type="term" value="P:signal transduction"/>
    <property type="evidence" value="ECO:0007669"/>
    <property type="project" value="UniProtKB-KW"/>
</dbReference>
<feature type="domain" description="Methyl-accepting transducer" evidence="11">
    <location>
        <begin position="351"/>
        <end position="587"/>
    </location>
</feature>
<evidence type="ECO:0000256" key="9">
    <source>
        <dbReference type="PROSITE-ProRule" id="PRU00284"/>
    </source>
</evidence>
<keyword evidence="3" id="KW-0145">Chemotaxis</keyword>
<protein>
    <submittedName>
        <fullName evidence="13">Methyl-accepting chemotaxis sensory transducer with Cache sensor</fullName>
    </submittedName>
</protein>
<keyword evidence="2" id="KW-1003">Cell membrane</keyword>
<evidence type="ECO:0000256" key="1">
    <source>
        <dbReference type="ARBA" id="ARBA00004651"/>
    </source>
</evidence>
<dbReference type="InterPro" id="IPR004089">
    <property type="entry name" value="MCPsignal_dom"/>
</dbReference>
<keyword evidence="4 10" id="KW-0812">Transmembrane</keyword>
<evidence type="ECO:0000256" key="5">
    <source>
        <dbReference type="ARBA" id="ARBA00022989"/>
    </source>
</evidence>
<dbReference type="PROSITE" id="PS50885">
    <property type="entry name" value="HAMP"/>
    <property type="match status" value="1"/>
</dbReference>
<gene>
    <name evidence="13" type="ORF">SAMN02745746_01693</name>
</gene>
<evidence type="ECO:0000313" key="14">
    <source>
        <dbReference type="Proteomes" id="UP000192920"/>
    </source>
</evidence>
<dbReference type="CDD" id="cd06225">
    <property type="entry name" value="HAMP"/>
    <property type="match status" value="1"/>
</dbReference>
<dbReference type="Gene3D" id="1.10.287.950">
    <property type="entry name" value="Methyl-accepting chemotaxis protein"/>
    <property type="match status" value="1"/>
</dbReference>
<dbReference type="Proteomes" id="UP000192920">
    <property type="component" value="Unassembled WGS sequence"/>
</dbReference>
<dbReference type="EMBL" id="FXAG01000007">
    <property type="protein sequence ID" value="SMF17286.1"/>
    <property type="molecule type" value="Genomic_DNA"/>
</dbReference>
<evidence type="ECO:0000256" key="7">
    <source>
        <dbReference type="ARBA" id="ARBA00023224"/>
    </source>
</evidence>
<evidence type="ECO:0000256" key="6">
    <source>
        <dbReference type="ARBA" id="ARBA00023136"/>
    </source>
</evidence>
<feature type="domain" description="HAMP" evidence="12">
    <location>
        <begin position="292"/>
        <end position="346"/>
    </location>
</feature>
<keyword evidence="6 10" id="KW-0472">Membrane</keyword>
<evidence type="ECO:0000256" key="4">
    <source>
        <dbReference type="ARBA" id="ARBA00022692"/>
    </source>
</evidence>
<evidence type="ECO:0000256" key="2">
    <source>
        <dbReference type="ARBA" id="ARBA00022475"/>
    </source>
</evidence>
<dbReference type="InterPro" id="IPR029151">
    <property type="entry name" value="Sensor-like_sf"/>
</dbReference>
<evidence type="ECO:0000256" key="8">
    <source>
        <dbReference type="ARBA" id="ARBA00029447"/>
    </source>
</evidence>
<comment type="similarity">
    <text evidence="8">Belongs to the methyl-accepting chemotaxis (MCP) protein family.</text>
</comment>
<dbReference type="PANTHER" id="PTHR32089">
    <property type="entry name" value="METHYL-ACCEPTING CHEMOTAXIS PROTEIN MCPB"/>
    <property type="match status" value="1"/>
</dbReference>
<reference evidence="14" key="1">
    <citation type="submission" date="2017-04" db="EMBL/GenBank/DDBJ databases">
        <authorList>
            <person name="Varghese N."/>
            <person name="Submissions S."/>
        </authorList>
    </citation>
    <scope>NUCLEOTIDE SEQUENCE [LARGE SCALE GENOMIC DNA]</scope>
    <source>
        <strain evidence="14">DSM 22618</strain>
    </source>
</reference>
<feature type="transmembrane region" description="Helical" evidence="10">
    <location>
        <begin position="268"/>
        <end position="291"/>
    </location>
</feature>
<organism evidence="13 14">
    <name type="scientific">Pseudogulbenkiania subflava DSM 22618</name>
    <dbReference type="NCBI Taxonomy" id="1123014"/>
    <lineage>
        <taxon>Bacteria</taxon>
        <taxon>Pseudomonadati</taxon>
        <taxon>Pseudomonadota</taxon>
        <taxon>Betaproteobacteria</taxon>
        <taxon>Neisseriales</taxon>
        <taxon>Chromobacteriaceae</taxon>
        <taxon>Pseudogulbenkiania</taxon>
    </lineage>
</organism>
<evidence type="ECO:0000256" key="3">
    <source>
        <dbReference type="ARBA" id="ARBA00022500"/>
    </source>
</evidence>
<dbReference type="SUPFAM" id="SSF58104">
    <property type="entry name" value="Methyl-accepting chemotaxis protein (MCP) signaling domain"/>
    <property type="match status" value="1"/>
</dbReference>
<dbReference type="PROSITE" id="PS50111">
    <property type="entry name" value="CHEMOTAXIS_TRANSDUC_2"/>
    <property type="match status" value="1"/>
</dbReference>
<dbReference type="SMART" id="SM00304">
    <property type="entry name" value="HAMP"/>
    <property type="match status" value="3"/>
</dbReference>
<dbReference type="SMART" id="SM00283">
    <property type="entry name" value="MA"/>
    <property type="match status" value="1"/>
</dbReference>
<dbReference type="CDD" id="cd12912">
    <property type="entry name" value="PDC2_MCP_like"/>
    <property type="match status" value="1"/>
</dbReference>
<sequence length="623" mass="66573">MKSLRTRMMVFVIAVVVLLSALLTGAAYWQMRSSLLESIRNEIHQAASGKASFVTEWVQSRQAVVAAVLPHFGQGDLKPVLDQAHDAGGFDDMYLGQPDKTMTQFTKAVPVPPGYDPTGRPWYKAAAASEEAIASPPYIDAATKRPIITFAKARRDGGSVVAVAGGDVTLQRVVDEIVSAKLPGDGYAFLMTQDGLTIAHPAPDSGLKKITDVMPGYDPAAVSKDGQIQQISLDGKTYLSTLYPVGKTGWLLGVMVPLAAATSQLDHLLLLMVGLLVVGVVIASVVVYGGVARMMSGLSLMRDAMRDVASGHGDLTLRLPVKSQDEVGQIAEAFNQFMAKLREMFLTVRHESQALADDAAQLNRVAEQIADDSRVQSGELSATAATIEEITVSINHIADHVGETETLVSESRQNSIESHQSMAEVAREVESIVHSVESLQQVMNGLSGQSEEIKGIVAVIRDIADQTNLLALNAAIEAARAGEQGRGFAVVADEVRKLAERTAVATVQIAQMIDRVMEQTGQAIAHADTTNARVATGVALSREAAGKVERIKGHAEDISVRMSEITSSTSEQGVATNEMARSAERVNAMAQQTDASLQDALKTIQTLAQRGDELRSLVSKFKL</sequence>
<dbReference type="CDD" id="cd11386">
    <property type="entry name" value="MCP_signal"/>
    <property type="match status" value="1"/>
</dbReference>
<dbReference type="InterPro" id="IPR003660">
    <property type="entry name" value="HAMP_dom"/>
</dbReference>
<evidence type="ECO:0000259" key="12">
    <source>
        <dbReference type="PROSITE" id="PS50885"/>
    </source>
</evidence>
<dbReference type="InterPro" id="IPR033479">
    <property type="entry name" value="dCache_1"/>
</dbReference>
<dbReference type="GO" id="GO:0005886">
    <property type="term" value="C:plasma membrane"/>
    <property type="evidence" value="ECO:0007669"/>
    <property type="project" value="UniProtKB-SubCell"/>
</dbReference>
<dbReference type="AlphaFoldDB" id="A0A1Y6BMI6"/>
<evidence type="ECO:0000259" key="11">
    <source>
        <dbReference type="PROSITE" id="PS50111"/>
    </source>
</evidence>
<evidence type="ECO:0000256" key="10">
    <source>
        <dbReference type="SAM" id="Phobius"/>
    </source>
</evidence>
<name>A0A1Y6BMI6_9NEIS</name>
<keyword evidence="5 10" id="KW-1133">Transmembrane helix</keyword>